<organism evidence="2 3">
    <name type="scientific">Acetobacter garciniae</name>
    <dbReference type="NCBI Taxonomy" id="2817435"/>
    <lineage>
        <taxon>Bacteria</taxon>
        <taxon>Pseudomonadati</taxon>
        <taxon>Pseudomonadota</taxon>
        <taxon>Alphaproteobacteria</taxon>
        <taxon>Acetobacterales</taxon>
        <taxon>Acetobacteraceae</taxon>
        <taxon>Acetobacter</taxon>
    </lineage>
</organism>
<proteinExistence type="predicted"/>
<evidence type="ECO:0000313" key="2">
    <source>
        <dbReference type="EMBL" id="MBO1325640.1"/>
    </source>
</evidence>
<sequence>MTIPTRTEAQAILEPYHETIRQIVIDGWTEWRTTHRLRAENGMSPYMYRRTTVNIIFDAIARRALTIFGNHPRVSVKDEAQTIKLFFQSKILLRFKKAGDDRLGRNIPTQAALAFADGDAELPGFPPETARVEVVWEANELWTHVDRVLVVARDGDRLIWEYEIDKSEKGGTVLPLLPRGDDPSGAPDEGMVKAKPLPAQKSEKK</sequence>
<dbReference type="AlphaFoldDB" id="A0A939HJM2"/>
<dbReference type="Proteomes" id="UP000664073">
    <property type="component" value="Unassembled WGS sequence"/>
</dbReference>
<reference evidence="2" key="1">
    <citation type="submission" date="2021-03" db="EMBL/GenBank/DDBJ databases">
        <title>The complete genome sequence of Acetobacter sp. TBRC 12339.</title>
        <authorList>
            <person name="Charoenyingcharoen P."/>
            <person name="Yukphan P."/>
        </authorList>
    </citation>
    <scope>NUCLEOTIDE SEQUENCE</scope>
    <source>
        <strain evidence="2">TBRC 12339</strain>
    </source>
</reference>
<accession>A0A939HJM2</accession>
<evidence type="ECO:0000256" key="1">
    <source>
        <dbReference type="SAM" id="MobiDB-lite"/>
    </source>
</evidence>
<evidence type="ECO:0000313" key="3">
    <source>
        <dbReference type="Proteomes" id="UP000664073"/>
    </source>
</evidence>
<keyword evidence="3" id="KW-1185">Reference proteome</keyword>
<gene>
    <name evidence="2" type="ORF">J2D77_10795</name>
</gene>
<name>A0A939HJM2_9PROT</name>
<feature type="region of interest" description="Disordered" evidence="1">
    <location>
        <begin position="171"/>
        <end position="205"/>
    </location>
</feature>
<protein>
    <submittedName>
        <fullName evidence="2">Uncharacterized protein</fullName>
    </submittedName>
</protein>
<comment type="caution">
    <text evidence="2">The sequence shown here is derived from an EMBL/GenBank/DDBJ whole genome shotgun (WGS) entry which is preliminary data.</text>
</comment>
<dbReference type="RefSeq" id="WP_207846306.1">
    <property type="nucleotide sequence ID" value="NZ_JAFVMH010000005.1"/>
</dbReference>
<dbReference type="EMBL" id="JAFVMH010000005">
    <property type="protein sequence ID" value="MBO1325640.1"/>
    <property type="molecule type" value="Genomic_DNA"/>
</dbReference>